<gene>
    <name evidence="1" type="ORF">PHYPA_008756</name>
</gene>
<reference evidence="2" key="3">
    <citation type="submission" date="2020-12" db="UniProtKB">
        <authorList>
            <consortium name="EnsemblPlants"/>
        </authorList>
    </citation>
    <scope>IDENTIFICATION</scope>
</reference>
<sequence>MIGLKVFFQGLEARLLTFGELCVTIENTLSSTQRPFFLGFKQHVRVMWF</sequence>
<accession>A0A2K1KF35</accession>
<name>A0A2K1KF35_PHYPA</name>
<evidence type="ECO:0000313" key="2">
    <source>
        <dbReference type="EnsemblPlants" id="PAC:32977473.CDS.1"/>
    </source>
</evidence>
<evidence type="ECO:0000313" key="3">
    <source>
        <dbReference type="Proteomes" id="UP000006727"/>
    </source>
</evidence>
<dbReference type="AlphaFoldDB" id="A0A2K1KF35"/>
<dbReference type="InParanoid" id="A0A2K1KF35"/>
<reference evidence="1 3" key="1">
    <citation type="journal article" date="2008" name="Science">
        <title>The Physcomitrella genome reveals evolutionary insights into the conquest of land by plants.</title>
        <authorList>
            <person name="Rensing S."/>
            <person name="Lang D."/>
            <person name="Zimmer A."/>
            <person name="Terry A."/>
            <person name="Salamov A."/>
            <person name="Shapiro H."/>
            <person name="Nishiyama T."/>
            <person name="Perroud P.-F."/>
            <person name="Lindquist E."/>
            <person name="Kamisugi Y."/>
            <person name="Tanahashi T."/>
            <person name="Sakakibara K."/>
            <person name="Fujita T."/>
            <person name="Oishi K."/>
            <person name="Shin-I T."/>
            <person name="Kuroki Y."/>
            <person name="Toyoda A."/>
            <person name="Suzuki Y."/>
            <person name="Hashimoto A."/>
            <person name="Yamaguchi K."/>
            <person name="Sugano A."/>
            <person name="Kohara Y."/>
            <person name="Fujiyama A."/>
            <person name="Anterola A."/>
            <person name="Aoki S."/>
            <person name="Ashton N."/>
            <person name="Barbazuk W.B."/>
            <person name="Barker E."/>
            <person name="Bennetzen J."/>
            <person name="Bezanilla M."/>
            <person name="Blankenship R."/>
            <person name="Cho S.H."/>
            <person name="Dutcher S."/>
            <person name="Estelle M."/>
            <person name="Fawcett J.A."/>
            <person name="Gundlach H."/>
            <person name="Hanada K."/>
            <person name="Heyl A."/>
            <person name="Hicks K.A."/>
            <person name="Hugh J."/>
            <person name="Lohr M."/>
            <person name="Mayer K."/>
            <person name="Melkozernov A."/>
            <person name="Murata T."/>
            <person name="Nelson D."/>
            <person name="Pils B."/>
            <person name="Prigge M."/>
            <person name="Reiss B."/>
            <person name="Renner T."/>
            <person name="Rombauts S."/>
            <person name="Rushton P."/>
            <person name="Sanderfoot A."/>
            <person name="Schween G."/>
            <person name="Shiu S.-H."/>
            <person name="Stueber K."/>
            <person name="Theodoulou F.L."/>
            <person name="Tu H."/>
            <person name="Van de Peer Y."/>
            <person name="Verrier P.J."/>
            <person name="Waters E."/>
            <person name="Wood A."/>
            <person name="Yang L."/>
            <person name="Cove D."/>
            <person name="Cuming A."/>
            <person name="Hasebe M."/>
            <person name="Lucas S."/>
            <person name="Mishler D.B."/>
            <person name="Reski R."/>
            <person name="Grigoriev I."/>
            <person name="Quatrano R.S."/>
            <person name="Boore J.L."/>
        </authorList>
    </citation>
    <scope>NUCLEOTIDE SEQUENCE [LARGE SCALE GENOMIC DNA]</scope>
    <source>
        <strain evidence="2 3">cv. Gransden 2004</strain>
    </source>
</reference>
<reference evidence="1 3" key="2">
    <citation type="journal article" date="2018" name="Plant J.">
        <title>The Physcomitrella patens chromosome-scale assembly reveals moss genome structure and evolution.</title>
        <authorList>
            <person name="Lang D."/>
            <person name="Ullrich K.K."/>
            <person name="Murat F."/>
            <person name="Fuchs J."/>
            <person name="Jenkins J."/>
            <person name="Haas F.B."/>
            <person name="Piednoel M."/>
            <person name="Gundlach H."/>
            <person name="Van Bel M."/>
            <person name="Meyberg R."/>
            <person name="Vives C."/>
            <person name="Morata J."/>
            <person name="Symeonidi A."/>
            <person name="Hiss M."/>
            <person name="Muchero W."/>
            <person name="Kamisugi Y."/>
            <person name="Saleh O."/>
            <person name="Blanc G."/>
            <person name="Decker E.L."/>
            <person name="van Gessel N."/>
            <person name="Grimwood J."/>
            <person name="Hayes R.D."/>
            <person name="Graham S.W."/>
            <person name="Gunter L.E."/>
            <person name="McDaniel S.F."/>
            <person name="Hoernstein S.N.W."/>
            <person name="Larsson A."/>
            <person name="Li F.W."/>
            <person name="Perroud P.F."/>
            <person name="Phillips J."/>
            <person name="Ranjan P."/>
            <person name="Rokshar D.S."/>
            <person name="Rothfels C.J."/>
            <person name="Schneider L."/>
            <person name="Shu S."/>
            <person name="Stevenson D.W."/>
            <person name="Thummler F."/>
            <person name="Tillich M."/>
            <person name="Villarreal Aguilar J.C."/>
            <person name="Widiez T."/>
            <person name="Wong G.K."/>
            <person name="Wymore A."/>
            <person name="Zhang Y."/>
            <person name="Zimmer A.D."/>
            <person name="Quatrano R.S."/>
            <person name="Mayer K.F.X."/>
            <person name="Goodstein D."/>
            <person name="Casacuberta J.M."/>
            <person name="Vandepoele K."/>
            <person name="Reski R."/>
            <person name="Cuming A.C."/>
            <person name="Tuskan G.A."/>
            <person name="Maumus F."/>
            <person name="Salse J."/>
            <person name="Schmutz J."/>
            <person name="Rensing S.A."/>
        </authorList>
    </citation>
    <scope>NUCLEOTIDE SEQUENCE [LARGE SCALE GENOMIC DNA]</scope>
    <source>
        <strain evidence="2 3">cv. Gransden 2004</strain>
    </source>
</reference>
<keyword evidence="3" id="KW-1185">Reference proteome</keyword>
<dbReference type="Proteomes" id="UP000006727">
    <property type="component" value="Chromosome 6"/>
</dbReference>
<dbReference type="Gramene" id="Pp3c6_9960V3.1">
    <property type="protein sequence ID" value="PAC:32977473.CDS.1"/>
    <property type="gene ID" value="Pp3c6_9960"/>
</dbReference>
<dbReference type="EnsemblPlants" id="Pp3c6_9960V3.1">
    <property type="protein sequence ID" value="PAC:32977473.CDS.1"/>
    <property type="gene ID" value="Pp3c6_9960"/>
</dbReference>
<organism evidence="1">
    <name type="scientific">Physcomitrium patens</name>
    <name type="common">Spreading-leaved earth moss</name>
    <name type="synonym">Physcomitrella patens</name>
    <dbReference type="NCBI Taxonomy" id="3218"/>
    <lineage>
        <taxon>Eukaryota</taxon>
        <taxon>Viridiplantae</taxon>
        <taxon>Streptophyta</taxon>
        <taxon>Embryophyta</taxon>
        <taxon>Bryophyta</taxon>
        <taxon>Bryophytina</taxon>
        <taxon>Bryopsida</taxon>
        <taxon>Funariidae</taxon>
        <taxon>Funariales</taxon>
        <taxon>Funariaceae</taxon>
        <taxon>Physcomitrium</taxon>
    </lineage>
</organism>
<protein>
    <submittedName>
        <fullName evidence="1 2">Uncharacterized protein</fullName>
    </submittedName>
</protein>
<evidence type="ECO:0000313" key="1">
    <source>
        <dbReference type="EMBL" id="PNR52382.1"/>
    </source>
</evidence>
<proteinExistence type="predicted"/>
<dbReference type="EMBL" id="ABEU02000006">
    <property type="protein sequence ID" value="PNR52382.1"/>
    <property type="molecule type" value="Genomic_DNA"/>
</dbReference>